<evidence type="ECO:0000313" key="2">
    <source>
        <dbReference type="Proteomes" id="UP000694523"/>
    </source>
</evidence>
<accession>A0A8C6TC70</accession>
<proteinExistence type="predicted"/>
<sequence length="94" mass="10816">MISARGNTTRRLRQPLTSYLCNGEQGKQTSFSSLASFLPLFWVTDDTSLERPQYLATTRQRTLLIPFYKGDTEHWYLEGPTFYEVLSLVAALSY</sequence>
<dbReference type="Ensembl" id="ENSNMLT00000022119.1">
    <property type="protein sequence ID" value="ENSNMLP00000019692.1"/>
    <property type="gene ID" value="ENSNMLG00000012911.1"/>
</dbReference>
<evidence type="ECO:0000313" key="1">
    <source>
        <dbReference type="Ensembl" id="ENSNMLP00000019692.1"/>
    </source>
</evidence>
<protein>
    <submittedName>
        <fullName evidence="1">Uncharacterized protein</fullName>
    </submittedName>
</protein>
<reference evidence="1" key="1">
    <citation type="submission" date="2025-08" db="UniProtKB">
        <authorList>
            <consortium name="Ensembl"/>
        </authorList>
    </citation>
    <scope>IDENTIFICATION</scope>
</reference>
<dbReference type="Proteomes" id="UP000694523">
    <property type="component" value="Unplaced"/>
</dbReference>
<organism evidence="1 2">
    <name type="scientific">Neogobius melanostomus</name>
    <name type="common">round goby</name>
    <dbReference type="NCBI Taxonomy" id="47308"/>
    <lineage>
        <taxon>Eukaryota</taxon>
        <taxon>Metazoa</taxon>
        <taxon>Chordata</taxon>
        <taxon>Craniata</taxon>
        <taxon>Vertebrata</taxon>
        <taxon>Euteleostomi</taxon>
        <taxon>Actinopterygii</taxon>
        <taxon>Neopterygii</taxon>
        <taxon>Teleostei</taxon>
        <taxon>Neoteleostei</taxon>
        <taxon>Acanthomorphata</taxon>
        <taxon>Gobiaria</taxon>
        <taxon>Gobiiformes</taxon>
        <taxon>Gobioidei</taxon>
        <taxon>Gobiidae</taxon>
        <taxon>Benthophilinae</taxon>
        <taxon>Neogobiini</taxon>
        <taxon>Neogobius</taxon>
    </lineage>
</organism>
<name>A0A8C6TC70_9GOBI</name>
<reference evidence="1" key="2">
    <citation type="submission" date="2025-09" db="UniProtKB">
        <authorList>
            <consortium name="Ensembl"/>
        </authorList>
    </citation>
    <scope>IDENTIFICATION</scope>
</reference>
<keyword evidence="2" id="KW-1185">Reference proteome</keyword>
<dbReference type="AlphaFoldDB" id="A0A8C6TC70"/>